<protein>
    <recommendedName>
        <fullName evidence="2">YdbS-like PH domain-containing protein</fullName>
    </recommendedName>
</protein>
<dbReference type="EMBL" id="JSZA02000037">
    <property type="protein sequence ID" value="KHD05378.2"/>
    <property type="molecule type" value="Genomic_DNA"/>
</dbReference>
<proteinExistence type="predicted"/>
<name>A0A0A6P3N4_9GAMM</name>
<gene>
    <name evidence="3" type="ORF">PN36_11920</name>
</gene>
<dbReference type="Proteomes" id="UP000030428">
    <property type="component" value="Unassembled WGS sequence"/>
</dbReference>
<accession>A0A0A6P3N4</accession>
<dbReference type="InterPro" id="IPR005182">
    <property type="entry name" value="YdbS-like_PH"/>
</dbReference>
<feature type="domain" description="YdbS-like PH" evidence="2">
    <location>
        <begin position="101"/>
        <end position="176"/>
    </location>
</feature>
<feature type="transmembrane region" description="Helical" evidence="1">
    <location>
        <begin position="44"/>
        <end position="70"/>
    </location>
</feature>
<keyword evidence="1" id="KW-0472">Membrane</keyword>
<keyword evidence="4" id="KW-1185">Reference proteome</keyword>
<comment type="caution">
    <text evidence="3">The sequence shown here is derived from an EMBL/GenBank/DDBJ whole genome shotgun (WGS) entry which is preliminary data.</text>
</comment>
<keyword evidence="1" id="KW-0812">Transmembrane</keyword>
<dbReference type="Pfam" id="PF03703">
    <property type="entry name" value="bPH_2"/>
    <property type="match status" value="1"/>
</dbReference>
<keyword evidence="1" id="KW-1133">Transmembrane helix</keyword>
<feature type="transmembrane region" description="Helical" evidence="1">
    <location>
        <begin position="76"/>
        <end position="97"/>
    </location>
</feature>
<sequence>MDSYQKFDRIQRTKFSQRIKKNVNTEKELYDSTPSMFRNKPFIFTLYFVAMLVGAIDLIDITLGLGWISSPEENKWASVMLLILGGMGFVFLAIWWLRVINTRLTVTNERVRFRTGILSKNIREVFLSDIRSVEISQRFIQRLLDTGMIEISSAATADAEIAIKGLPQPYMVKELIDDHRRQHENHPQQSKD</sequence>
<evidence type="ECO:0000256" key="1">
    <source>
        <dbReference type="SAM" id="Phobius"/>
    </source>
</evidence>
<evidence type="ECO:0000313" key="3">
    <source>
        <dbReference type="EMBL" id="KHD05378.2"/>
    </source>
</evidence>
<evidence type="ECO:0000259" key="2">
    <source>
        <dbReference type="Pfam" id="PF03703"/>
    </source>
</evidence>
<organism evidence="3 4">
    <name type="scientific">Candidatus Thiomargarita nelsonii</name>
    <dbReference type="NCBI Taxonomy" id="1003181"/>
    <lineage>
        <taxon>Bacteria</taxon>
        <taxon>Pseudomonadati</taxon>
        <taxon>Pseudomonadota</taxon>
        <taxon>Gammaproteobacteria</taxon>
        <taxon>Thiotrichales</taxon>
        <taxon>Thiotrichaceae</taxon>
        <taxon>Thiomargarita</taxon>
    </lineage>
</organism>
<evidence type="ECO:0000313" key="4">
    <source>
        <dbReference type="Proteomes" id="UP000030428"/>
    </source>
</evidence>
<dbReference type="PANTHER" id="PTHR37938:SF1">
    <property type="entry name" value="BLL0215 PROTEIN"/>
    <property type="match status" value="1"/>
</dbReference>
<reference evidence="3 4" key="1">
    <citation type="journal article" date="2016" name="Front. Microbiol.">
        <title>Single-Cell (Meta-)Genomics of a Dimorphic Candidatus Thiomargarita nelsonii Reveals Genomic Plasticity.</title>
        <authorList>
            <person name="Flood B.E."/>
            <person name="Fliss P."/>
            <person name="Jones D.S."/>
            <person name="Dick G.J."/>
            <person name="Jain S."/>
            <person name="Kaster A.K."/>
            <person name="Winkel M."/>
            <person name="Mussmann M."/>
            <person name="Bailey J."/>
        </authorList>
    </citation>
    <scope>NUCLEOTIDE SEQUENCE [LARGE SCALE GENOMIC DNA]</scope>
    <source>
        <strain evidence="3">Hydrate Ridge</strain>
    </source>
</reference>
<dbReference type="PANTHER" id="PTHR37938">
    <property type="entry name" value="BLL0215 PROTEIN"/>
    <property type="match status" value="1"/>
</dbReference>
<dbReference type="AlphaFoldDB" id="A0A0A6P3N4"/>